<name>A0ABN7W2G9_GIGMA</name>
<proteinExistence type="predicted"/>
<sequence>MSKEQNQFEENKNEETKKILEKHAILTPNVMNNIIRTMTNSFCITDTETMLTRVTLGIINRNETREMNKLYKMKKTQKSLSVKLLHKIAKKIYEKIWKKRNETINVNK</sequence>
<reference evidence="1 2" key="1">
    <citation type="submission" date="2021-06" db="EMBL/GenBank/DDBJ databases">
        <authorList>
            <person name="Kallberg Y."/>
            <person name="Tangrot J."/>
            <person name="Rosling A."/>
        </authorList>
    </citation>
    <scope>NUCLEOTIDE SEQUENCE [LARGE SCALE GENOMIC DNA]</scope>
    <source>
        <strain evidence="1 2">120-4 pot B 10/14</strain>
    </source>
</reference>
<accession>A0ABN7W2G9</accession>
<protein>
    <submittedName>
        <fullName evidence="1">32425_t:CDS:1</fullName>
    </submittedName>
</protein>
<dbReference type="EMBL" id="CAJVQB010028516">
    <property type="protein sequence ID" value="CAG8812562.1"/>
    <property type="molecule type" value="Genomic_DNA"/>
</dbReference>
<comment type="caution">
    <text evidence="1">The sequence shown here is derived from an EMBL/GenBank/DDBJ whole genome shotgun (WGS) entry which is preliminary data.</text>
</comment>
<dbReference type="Proteomes" id="UP000789901">
    <property type="component" value="Unassembled WGS sequence"/>
</dbReference>
<feature type="non-terminal residue" evidence="1">
    <location>
        <position position="108"/>
    </location>
</feature>
<evidence type="ECO:0000313" key="2">
    <source>
        <dbReference type="Proteomes" id="UP000789901"/>
    </source>
</evidence>
<evidence type="ECO:0000313" key="1">
    <source>
        <dbReference type="EMBL" id="CAG8812562.1"/>
    </source>
</evidence>
<organism evidence="1 2">
    <name type="scientific">Gigaspora margarita</name>
    <dbReference type="NCBI Taxonomy" id="4874"/>
    <lineage>
        <taxon>Eukaryota</taxon>
        <taxon>Fungi</taxon>
        <taxon>Fungi incertae sedis</taxon>
        <taxon>Mucoromycota</taxon>
        <taxon>Glomeromycotina</taxon>
        <taxon>Glomeromycetes</taxon>
        <taxon>Diversisporales</taxon>
        <taxon>Gigasporaceae</taxon>
        <taxon>Gigaspora</taxon>
    </lineage>
</organism>
<keyword evidence="2" id="KW-1185">Reference proteome</keyword>
<gene>
    <name evidence="1" type="ORF">GMARGA_LOCUS25596</name>
</gene>